<gene>
    <name evidence="4" type="ORF">OHB34_25930</name>
</gene>
<dbReference type="Proteomes" id="UP001622731">
    <property type="component" value="Chromosome"/>
</dbReference>
<dbReference type="SUPFAM" id="SSF55874">
    <property type="entry name" value="ATPase domain of HSP90 chaperone/DNA topoisomerase II/histidine kinase"/>
    <property type="match status" value="1"/>
</dbReference>
<dbReference type="InterPro" id="IPR050267">
    <property type="entry name" value="Anti-sigma-factor_SerPK"/>
</dbReference>
<proteinExistence type="predicted"/>
<sequence length="170" mass="18182">MSQPLMKQAEGQGPDDSLRRHLVWSGPPPAAARARAEADALLSALQHTYQVLVAPHIADDVRLVVSELITNAARHAPGPGRLDIQEADSGRAVRITVWDTSPATPQPRPANPRRAEGHGLEIVRALSSRLTVQRTGEGKHITAVLALHEHRPAAGPVRYHMDGSPGSVLG</sequence>
<keyword evidence="5" id="KW-1185">Reference proteome</keyword>
<dbReference type="Pfam" id="PF13581">
    <property type="entry name" value="HATPase_c_2"/>
    <property type="match status" value="1"/>
</dbReference>
<evidence type="ECO:0000313" key="5">
    <source>
        <dbReference type="Proteomes" id="UP001622731"/>
    </source>
</evidence>
<evidence type="ECO:0000259" key="3">
    <source>
        <dbReference type="Pfam" id="PF13581"/>
    </source>
</evidence>
<keyword evidence="1" id="KW-0418">Kinase</keyword>
<keyword evidence="4" id="KW-0067">ATP-binding</keyword>
<feature type="domain" description="Histidine kinase/HSP90-like ATPase" evidence="3">
    <location>
        <begin position="34"/>
        <end position="144"/>
    </location>
</feature>
<dbReference type="EMBL" id="CP108200">
    <property type="protein sequence ID" value="WTR97361.1"/>
    <property type="molecule type" value="Genomic_DNA"/>
</dbReference>
<evidence type="ECO:0000256" key="1">
    <source>
        <dbReference type="ARBA" id="ARBA00022527"/>
    </source>
</evidence>
<keyword evidence="4" id="KW-0547">Nucleotide-binding</keyword>
<dbReference type="RefSeq" id="WP_136207927.1">
    <property type="nucleotide sequence ID" value="NZ_BMPR01000007.1"/>
</dbReference>
<organism evidence="4 5">
    <name type="scientific">Streptomyces anthocyanicus</name>
    <dbReference type="NCBI Taxonomy" id="68174"/>
    <lineage>
        <taxon>Bacteria</taxon>
        <taxon>Bacillati</taxon>
        <taxon>Actinomycetota</taxon>
        <taxon>Actinomycetes</taxon>
        <taxon>Kitasatosporales</taxon>
        <taxon>Streptomycetaceae</taxon>
        <taxon>Streptomyces</taxon>
        <taxon>Streptomyces violaceoruber group</taxon>
    </lineage>
</organism>
<dbReference type="PANTHER" id="PTHR35526:SF3">
    <property type="entry name" value="ANTI-SIGMA-F FACTOR RSBW"/>
    <property type="match status" value="1"/>
</dbReference>
<dbReference type="InterPro" id="IPR036890">
    <property type="entry name" value="HATPase_C_sf"/>
</dbReference>
<accession>A0ABZ1M1X2</accession>
<reference evidence="4 5" key="1">
    <citation type="submission" date="2022-10" db="EMBL/GenBank/DDBJ databases">
        <title>The complete genomes of actinobacterial strains from the NBC collection.</title>
        <authorList>
            <person name="Joergensen T.S."/>
            <person name="Alvarez Arevalo M."/>
            <person name="Sterndorff E.B."/>
            <person name="Faurdal D."/>
            <person name="Vuksanovic O."/>
            <person name="Mourched A.-S."/>
            <person name="Charusanti P."/>
            <person name="Shaw S."/>
            <person name="Blin K."/>
            <person name="Weber T."/>
        </authorList>
    </citation>
    <scope>NUCLEOTIDE SEQUENCE [LARGE SCALE GENOMIC DNA]</scope>
    <source>
        <strain evidence="4 5">NBC_00116</strain>
    </source>
</reference>
<keyword evidence="1" id="KW-0723">Serine/threonine-protein kinase</keyword>
<keyword evidence="1" id="KW-0808">Transferase</keyword>
<evidence type="ECO:0000256" key="2">
    <source>
        <dbReference type="SAM" id="MobiDB-lite"/>
    </source>
</evidence>
<dbReference type="InterPro" id="IPR003594">
    <property type="entry name" value="HATPase_dom"/>
</dbReference>
<dbReference type="GO" id="GO:0005524">
    <property type="term" value="F:ATP binding"/>
    <property type="evidence" value="ECO:0007669"/>
    <property type="project" value="UniProtKB-KW"/>
</dbReference>
<evidence type="ECO:0000313" key="4">
    <source>
        <dbReference type="EMBL" id="WTR97361.1"/>
    </source>
</evidence>
<dbReference type="PANTHER" id="PTHR35526">
    <property type="entry name" value="ANTI-SIGMA-F FACTOR RSBW-RELATED"/>
    <property type="match status" value="1"/>
</dbReference>
<feature type="region of interest" description="Disordered" evidence="2">
    <location>
        <begin position="1"/>
        <end position="21"/>
    </location>
</feature>
<protein>
    <submittedName>
        <fullName evidence="4">ATP-binding protein</fullName>
    </submittedName>
</protein>
<dbReference type="Gene3D" id="3.30.565.10">
    <property type="entry name" value="Histidine kinase-like ATPase, C-terminal domain"/>
    <property type="match status" value="1"/>
</dbReference>
<dbReference type="CDD" id="cd16936">
    <property type="entry name" value="HATPase_RsbW-like"/>
    <property type="match status" value="1"/>
</dbReference>
<name>A0ABZ1M1X2_9ACTN</name>